<gene>
    <name evidence="3" type="ORF">PDIGIT_LOCUS15790</name>
</gene>
<keyword evidence="4" id="KW-1185">Reference proteome</keyword>
<dbReference type="AlphaFoldDB" id="A0A9W4UV16"/>
<name>A0A9W4UV16_9PLEO</name>
<evidence type="ECO:0008006" key="5">
    <source>
        <dbReference type="Google" id="ProtNLM"/>
    </source>
</evidence>
<dbReference type="EMBL" id="CAOQHR010000013">
    <property type="protein sequence ID" value="CAI6342580.1"/>
    <property type="molecule type" value="Genomic_DNA"/>
</dbReference>
<dbReference type="Proteomes" id="UP001152607">
    <property type="component" value="Unassembled WGS sequence"/>
</dbReference>
<feature type="compositionally biased region" description="Low complexity" evidence="2">
    <location>
        <begin position="15"/>
        <end position="26"/>
    </location>
</feature>
<evidence type="ECO:0000256" key="1">
    <source>
        <dbReference type="ARBA" id="ARBA00023604"/>
    </source>
</evidence>
<organism evidence="3 4">
    <name type="scientific">Periconia digitata</name>
    <dbReference type="NCBI Taxonomy" id="1303443"/>
    <lineage>
        <taxon>Eukaryota</taxon>
        <taxon>Fungi</taxon>
        <taxon>Dikarya</taxon>
        <taxon>Ascomycota</taxon>
        <taxon>Pezizomycotina</taxon>
        <taxon>Dothideomycetes</taxon>
        <taxon>Pleosporomycetidae</taxon>
        <taxon>Pleosporales</taxon>
        <taxon>Massarineae</taxon>
        <taxon>Periconiaceae</taxon>
        <taxon>Periconia</taxon>
    </lineage>
</organism>
<dbReference type="GO" id="GO:0016491">
    <property type="term" value="F:oxidoreductase activity"/>
    <property type="evidence" value="ECO:0007669"/>
    <property type="project" value="InterPro"/>
</dbReference>
<evidence type="ECO:0000313" key="4">
    <source>
        <dbReference type="Proteomes" id="UP001152607"/>
    </source>
</evidence>
<comment type="caution">
    <text evidence="3">The sequence shown here is derived from an EMBL/GenBank/DDBJ whole genome shotgun (WGS) entry which is preliminary data.</text>
</comment>
<sequence length="305" mass="33780">MTTAASLPTPAHQLSTTSTPSTTTPSNDRNFQGLPIPRGPVTASLSFYAPPEDGSRPHNYVEPPTDGRPQRNFGSAWHSVTLSDLRGQETNFNLDDNAFDTLSNIPSAEHDFTSESRIKEVYYPEVEALLLDRIPGAKRVLLFDHTIRRSNPDAPRAPVTRVHIDQTPSSAAARVRHHLPLEADTLLQGRYRIINVWRPLNRGPVMGHPLAVADSATVRDEDLVGVEHRYPDRVGETAAVQFDEGQRWYYWSGMTGDERLLLKCFDSDEGVGGRGRVPHTAFVDPRTPEGAVGRESIEVRALVFG</sequence>
<dbReference type="OrthoDB" id="412788at2759"/>
<evidence type="ECO:0000313" key="3">
    <source>
        <dbReference type="EMBL" id="CAI6342580.1"/>
    </source>
</evidence>
<proteinExistence type="inferred from homology"/>
<protein>
    <recommendedName>
        <fullName evidence="5">Methyltransferase</fullName>
    </recommendedName>
</protein>
<evidence type="ECO:0000256" key="2">
    <source>
        <dbReference type="SAM" id="MobiDB-lite"/>
    </source>
</evidence>
<comment type="similarity">
    <text evidence="1">Belongs to the asaB hydroxylase/desaturase family.</text>
</comment>
<dbReference type="PANTHER" id="PTHR34598">
    <property type="entry name" value="BLL6449 PROTEIN"/>
    <property type="match status" value="1"/>
</dbReference>
<reference evidence="3" key="1">
    <citation type="submission" date="2023-01" db="EMBL/GenBank/DDBJ databases">
        <authorList>
            <person name="Van Ghelder C."/>
            <person name="Rancurel C."/>
        </authorList>
    </citation>
    <scope>NUCLEOTIDE SEQUENCE</scope>
    <source>
        <strain evidence="3">CNCM I-4278</strain>
    </source>
</reference>
<feature type="region of interest" description="Disordered" evidence="2">
    <location>
        <begin position="1"/>
        <end position="72"/>
    </location>
</feature>
<dbReference type="PANTHER" id="PTHR34598:SF1">
    <property type="entry name" value="PUTATIVE (AFU_ORTHOLOGUE AFUA_3G13140)-RELATED"/>
    <property type="match status" value="1"/>
</dbReference>
<dbReference type="InterPro" id="IPR044053">
    <property type="entry name" value="AsaB-like"/>
</dbReference>
<dbReference type="NCBIfam" id="NF041278">
    <property type="entry name" value="CmcJ_NvfI_EfuI"/>
    <property type="match status" value="1"/>
</dbReference>
<accession>A0A9W4UV16</accession>